<keyword evidence="3 6" id="KW-0547">Nucleotide-binding</keyword>
<dbReference type="Gene3D" id="3.30.200.20">
    <property type="entry name" value="Phosphorylase Kinase, domain 1"/>
    <property type="match status" value="1"/>
</dbReference>
<dbReference type="PANTHER" id="PTHR24353:SF37">
    <property type="entry name" value="CAMP-DEPENDENT PROTEIN KINASE CATALYTIC SUBUNIT PRKX"/>
    <property type="match status" value="1"/>
</dbReference>
<keyword evidence="1 7" id="KW-0723">Serine/threonine-protein kinase</keyword>
<dbReference type="PROSITE" id="PS00108">
    <property type="entry name" value="PROTEIN_KINASE_ST"/>
    <property type="match status" value="1"/>
</dbReference>
<dbReference type="PROSITE" id="PS00107">
    <property type="entry name" value="PROTEIN_KINASE_ATP"/>
    <property type="match status" value="1"/>
</dbReference>
<evidence type="ECO:0000256" key="6">
    <source>
        <dbReference type="PROSITE-ProRule" id="PRU10141"/>
    </source>
</evidence>
<keyword evidence="2" id="KW-0808">Transferase</keyword>
<evidence type="ECO:0000256" key="5">
    <source>
        <dbReference type="ARBA" id="ARBA00022840"/>
    </source>
</evidence>
<dbReference type="KEGG" id="vcn:VOLCADRAFT_45332"/>
<evidence type="ECO:0000256" key="4">
    <source>
        <dbReference type="ARBA" id="ARBA00022777"/>
    </source>
</evidence>
<dbReference type="GO" id="GO:0005524">
    <property type="term" value="F:ATP binding"/>
    <property type="evidence" value="ECO:0007669"/>
    <property type="project" value="UniProtKB-UniRule"/>
</dbReference>
<evidence type="ECO:0000256" key="2">
    <source>
        <dbReference type="ARBA" id="ARBA00022679"/>
    </source>
</evidence>
<dbReference type="OrthoDB" id="526158at2759"/>
<sequence length="173" mass="19665">DFAWVRIIGAGSFGRVSLARHFRTNRVVAIKTLSKVAVIRENQVQHVLDERAMLIMVSGHPFIINLLATFQDRDNLYLVMDYVPGGEFFAHMRDHGRVPEEHARFYVAQIVLALEFLHSKGIVYRDLKPENLLIGADGYIRLTDLGFAKMVRSRTYTMCGTPDYLAPEVITGK</sequence>
<organism evidence="10">
    <name type="scientific">Volvox carteri f. nagariensis</name>
    <dbReference type="NCBI Taxonomy" id="3068"/>
    <lineage>
        <taxon>Eukaryota</taxon>
        <taxon>Viridiplantae</taxon>
        <taxon>Chlorophyta</taxon>
        <taxon>core chlorophytes</taxon>
        <taxon>Chlorophyceae</taxon>
        <taxon>CS clade</taxon>
        <taxon>Chlamydomonadales</taxon>
        <taxon>Volvocaceae</taxon>
        <taxon>Volvox</taxon>
    </lineage>
</organism>
<feature type="binding site" evidence="6">
    <location>
        <position position="31"/>
    </location>
    <ligand>
        <name>ATP</name>
        <dbReference type="ChEBI" id="CHEBI:30616"/>
    </ligand>
</feature>
<accession>D8UFG5</accession>
<comment type="similarity">
    <text evidence="7">Belongs to the protein kinase superfamily.</text>
</comment>
<evidence type="ECO:0000256" key="3">
    <source>
        <dbReference type="ARBA" id="ARBA00022741"/>
    </source>
</evidence>
<dbReference type="InterPro" id="IPR008271">
    <property type="entry name" value="Ser/Thr_kinase_AS"/>
</dbReference>
<dbReference type="InterPro" id="IPR017441">
    <property type="entry name" value="Protein_kinase_ATP_BS"/>
</dbReference>
<evidence type="ECO:0000313" key="9">
    <source>
        <dbReference type="EMBL" id="EFJ41498.1"/>
    </source>
</evidence>
<evidence type="ECO:0000256" key="7">
    <source>
        <dbReference type="RuleBase" id="RU000304"/>
    </source>
</evidence>
<dbReference type="eggNOG" id="KOG0616">
    <property type="taxonomic scope" value="Eukaryota"/>
</dbReference>
<dbReference type="Pfam" id="PF00069">
    <property type="entry name" value="Pkinase"/>
    <property type="match status" value="1"/>
</dbReference>
<dbReference type="FunFam" id="3.30.200.20:FF:000042">
    <property type="entry name" value="Aurora kinase A"/>
    <property type="match status" value="1"/>
</dbReference>
<dbReference type="Proteomes" id="UP000001058">
    <property type="component" value="Unassembled WGS sequence"/>
</dbReference>
<feature type="non-terminal residue" evidence="9">
    <location>
        <position position="173"/>
    </location>
</feature>
<dbReference type="InterPro" id="IPR011009">
    <property type="entry name" value="Kinase-like_dom_sf"/>
</dbReference>
<gene>
    <name evidence="9" type="ORF">VOLCADRAFT_45332</name>
</gene>
<feature type="domain" description="Protein kinase" evidence="8">
    <location>
        <begin position="2"/>
        <end position="173"/>
    </location>
</feature>
<dbReference type="STRING" id="3068.D8UFG5"/>
<dbReference type="PANTHER" id="PTHR24353">
    <property type="entry name" value="CYCLIC NUCLEOTIDE-DEPENDENT PROTEIN KINASE"/>
    <property type="match status" value="1"/>
</dbReference>
<protein>
    <recommendedName>
        <fullName evidence="8">Protein kinase domain-containing protein</fullName>
    </recommendedName>
</protein>
<dbReference type="GO" id="GO:0004691">
    <property type="term" value="F:cAMP-dependent protein kinase activity"/>
    <property type="evidence" value="ECO:0007669"/>
    <property type="project" value="TreeGrafter"/>
</dbReference>
<dbReference type="SMART" id="SM00220">
    <property type="entry name" value="S_TKc"/>
    <property type="match status" value="1"/>
</dbReference>
<dbReference type="GeneID" id="9626852"/>
<dbReference type="GO" id="GO:0005952">
    <property type="term" value="C:cAMP-dependent protein kinase complex"/>
    <property type="evidence" value="ECO:0007669"/>
    <property type="project" value="TreeGrafter"/>
</dbReference>
<reference evidence="9 10" key="1">
    <citation type="journal article" date="2010" name="Science">
        <title>Genomic analysis of organismal complexity in the multicellular green alga Volvox carteri.</title>
        <authorList>
            <person name="Prochnik S.E."/>
            <person name="Umen J."/>
            <person name="Nedelcu A.M."/>
            <person name="Hallmann A."/>
            <person name="Miller S.M."/>
            <person name="Nishii I."/>
            <person name="Ferris P."/>
            <person name="Kuo A."/>
            <person name="Mitros T."/>
            <person name="Fritz-Laylin L.K."/>
            <person name="Hellsten U."/>
            <person name="Chapman J."/>
            <person name="Simakov O."/>
            <person name="Rensing S.A."/>
            <person name="Terry A."/>
            <person name="Pangilinan J."/>
            <person name="Kapitonov V."/>
            <person name="Jurka J."/>
            <person name="Salamov A."/>
            <person name="Shapiro H."/>
            <person name="Schmutz J."/>
            <person name="Grimwood J."/>
            <person name="Lindquist E."/>
            <person name="Lucas S."/>
            <person name="Grigoriev I.V."/>
            <person name="Schmitt R."/>
            <person name="Kirk D."/>
            <person name="Rokhsar D.S."/>
        </authorList>
    </citation>
    <scope>NUCLEOTIDE SEQUENCE [LARGE SCALE GENOMIC DNA]</scope>
    <source>
        <strain evidence="10">f. Nagariensis / Eve</strain>
    </source>
</reference>
<evidence type="ECO:0000313" key="10">
    <source>
        <dbReference type="Proteomes" id="UP000001058"/>
    </source>
</evidence>
<name>D8UFG5_VOLCA</name>
<dbReference type="Gene3D" id="1.10.510.10">
    <property type="entry name" value="Transferase(Phosphotransferase) domain 1"/>
    <property type="match status" value="1"/>
</dbReference>
<feature type="non-terminal residue" evidence="9">
    <location>
        <position position="1"/>
    </location>
</feature>
<keyword evidence="5 6" id="KW-0067">ATP-binding</keyword>
<evidence type="ECO:0000256" key="1">
    <source>
        <dbReference type="ARBA" id="ARBA00022527"/>
    </source>
</evidence>
<proteinExistence type="inferred from homology"/>
<keyword evidence="4" id="KW-0418">Kinase</keyword>
<dbReference type="InParanoid" id="D8UFG5"/>
<evidence type="ECO:0000259" key="8">
    <source>
        <dbReference type="PROSITE" id="PS50011"/>
    </source>
</evidence>
<keyword evidence="10" id="KW-1185">Reference proteome</keyword>
<dbReference type="RefSeq" id="XP_002957443.1">
    <property type="nucleotide sequence ID" value="XM_002957397.1"/>
</dbReference>
<dbReference type="AlphaFoldDB" id="D8UFG5"/>
<dbReference type="SUPFAM" id="SSF56112">
    <property type="entry name" value="Protein kinase-like (PK-like)"/>
    <property type="match status" value="1"/>
</dbReference>
<dbReference type="PROSITE" id="PS50011">
    <property type="entry name" value="PROTEIN_KINASE_DOM"/>
    <property type="match status" value="1"/>
</dbReference>
<dbReference type="InterPro" id="IPR000719">
    <property type="entry name" value="Prot_kinase_dom"/>
</dbReference>
<dbReference type="FunFam" id="1.10.510.10:FF:000551">
    <property type="entry name" value="Non-specific serine/threonine protein kinase"/>
    <property type="match status" value="1"/>
</dbReference>
<dbReference type="EMBL" id="GL378394">
    <property type="protein sequence ID" value="EFJ41498.1"/>
    <property type="molecule type" value="Genomic_DNA"/>
</dbReference>